<evidence type="ECO:0000256" key="8">
    <source>
        <dbReference type="ARBA" id="ARBA00022989"/>
    </source>
</evidence>
<dbReference type="Pfam" id="PF08334">
    <property type="entry name" value="T2SSG"/>
    <property type="match status" value="1"/>
</dbReference>
<keyword evidence="9" id="KW-0472">Membrane</keyword>
<keyword evidence="5" id="KW-0488">Methylation</keyword>
<protein>
    <recommendedName>
        <fullName evidence="3">Type II secretion system core protein G</fullName>
    </recommendedName>
</protein>
<gene>
    <name evidence="11" type="primary">gspG</name>
    <name evidence="11" type="ORF">ACFO4O_07860</name>
</gene>
<dbReference type="InterPro" id="IPR013545">
    <property type="entry name" value="T2SS_protein-GspG_C"/>
</dbReference>
<comment type="subcellular location">
    <subcellularLocation>
        <location evidence="1">Cell inner membrane</location>
        <topology evidence="1">Single-pass membrane protein</topology>
    </subcellularLocation>
</comment>
<dbReference type="EMBL" id="JBHSGU010000002">
    <property type="protein sequence ID" value="MFC4700065.1"/>
    <property type="molecule type" value="Genomic_DNA"/>
</dbReference>
<evidence type="ECO:0000256" key="7">
    <source>
        <dbReference type="ARBA" id="ARBA00022692"/>
    </source>
</evidence>
<keyword evidence="4" id="KW-1003">Cell membrane</keyword>
<dbReference type="PANTHER" id="PTHR30093:SF44">
    <property type="entry name" value="TYPE II SECRETION SYSTEM CORE PROTEIN G"/>
    <property type="match status" value="1"/>
</dbReference>
<dbReference type="InterPro" id="IPR010054">
    <property type="entry name" value="Type2_sec_GspG"/>
</dbReference>
<dbReference type="Proteomes" id="UP001595897">
    <property type="component" value="Unassembled WGS sequence"/>
</dbReference>
<accession>A0ABV9LUV3</accession>
<keyword evidence="8" id="KW-1133">Transmembrane helix</keyword>
<proteinExistence type="inferred from homology"/>
<evidence type="ECO:0000256" key="9">
    <source>
        <dbReference type="ARBA" id="ARBA00023136"/>
    </source>
</evidence>
<evidence type="ECO:0000256" key="1">
    <source>
        <dbReference type="ARBA" id="ARBA00004377"/>
    </source>
</evidence>
<dbReference type="PRINTS" id="PR00813">
    <property type="entry name" value="BCTERIALGSPG"/>
</dbReference>
<evidence type="ECO:0000256" key="3">
    <source>
        <dbReference type="ARBA" id="ARBA00020042"/>
    </source>
</evidence>
<evidence type="ECO:0000256" key="2">
    <source>
        <dbReference type="ARBA" id="ARBA00009984"/>
    </source>
</evidence>
<sequence length="139" mass="15401">MMYNTNRGFTIIELLVVLVILGLLGGLVAPQFIGKVDDSRIRTAETQVKMLKMSLQTYRLDVGSYPESLDALSSEPNNSNGMWSGPYLDEEMPKDPWNRPYEYRLDAKAPQGFYLYSLGADGQAGGEDDNADIGYVPAL</sequence>
<dbReference type="Gene3D" id="3.30.700.10">
    <property type="entry name" value="Glycoprotein, Type 4 Pilin"/>
    <property type="match status" value="1"/>
</dbReference>
<keyword evidence="7" id="KW-0812">Transmembrane</keyword>
<evidence type="ECO:0000256" key="5">
    <source>
        <dbReference type="ARBA" id="ARBA00022481"/>
    </source>
</evidence>
<organism evidence="11 12">
    <name type="scientific">Glaciecola siphonariae</name>
    <dbReference type="NCBI Taxonomy" id="521012"/>
    <lineage>
        <taxon>Bacteria</taxon>
        <taxon>Pseudomonadati</taxon>
        <taxon>Pseudomonadota</taxon>
        <taxon>Gammaproteobacteria</taxon>
        <taxon>Alteromonadales</taxon>
        <taxon>Alteromonadaceae</taxon>
        <taxon>Glaciecola</taxon>
    </lineage>
</organism>
<name>A0ABV9LUV3_9ALTE</name>
<dbReference type="Pfam" id="PF07963">
    <property type="entry name" value="N_methyl"/>
    <property type="match status" value="1"/>
</dbReference>
<dbReference type="InterPro" id="IPR045584">
    <property type="entry name" value="Pilin-like"/>
</dbReference>
<evidence type="ECO:0000313" key="11">
    <source>
        <dbReference type="EMBL" id="MFC4700065.1"/>
    </source>
</evidence>
<evidence type="ECO:0000313" key="12">
    <source>
        <dbReference type="Proteomes" id="UP001595897"/>
    </source>
</evidence>
<evidence type="ECO:0000259" key="10">
    <source>
        <dbReference type="Pfam" id="PF08334"/>
    </source>
</evidence>
<dbReference type="NCBIfam" id="TIGR01710">
    <property type="entry name" value="typeII_sec_gspG"/>
    <property type="match status" value="1"/>
</dbReference>
<dbReference type="RefSeq" id="WP_382407163.1">
    <property type="nucleotide sequence ID" value="NZ_JBHSGU010000002.1"/>
</dbReference>
<feature type="domain" description="Type II secretion system protein GspG C-terminal" evidence="10">
    <location>
        <begin position="32"/>
        <end position="134"/>
    </location>
</feature>
<evidence type="ECO:0000256" key="4">
    <source>
        <dbReference type="ARBA" id="ARBA00022475"/>
    </source>
</evidence>
<reference evidence="12" key="1">
    <citation type="journal article" date="2019" name="Int. J. Syst. Evol. Microbiol.">
        <title>The Global Catalogue of Microorganisms (GCM) 10K type strain sequencing project: providing services to taxonomists for standard genome sequencing and annotation.</title>
        <authorList>
            <consortium name="The Broad Institute Genomics Platform"/>
            <consortium name="The Broad Institute Genome Sequencing Center for Infectious Disease"/>
            <person name="Wu L."/>
            <person name="Ma J."/>
        </authorList>
    </citation>
    <scope>NUCLEOTIDE SEQUENCE [LARGE SCALE GENOMIC DNA]</scope>
    <source>
        <strain evidence="12">KACC 12507</strain>
    </source>
</reference>
<evidence type="ECO:0000256" key="6">
    <source>
        <dbReference type="ARBA" id="ARBA00022519"/>
    </source>
</evidence>
<dbReference type="InterPro" id="IPR000983">
    <property type="entry name" value="Bac_GSPG_pilin"/>
</dbReference>
<comment type="caution">
    <text evidence="11">The sequence shown here is derived from an EMBL/GenBank/DDBJ whole genome shotgun (WGS) entry which is preliminary data.</text>
</comment>
<keyword evidence="12" id="KW-1185">Reference proteome</keyword>
<keyword evidence="6" id="KW-0997">Cell inner membrane</keyword>
<dbReference type="SUPFAM" id="SSF54523">
    <property type="entry name" value="Pili subunits"/>
    <property type="match status" value="1"/>
</dbReference>
<dbReference type="NCBIfam" id="TIGR02532">
    <property type="entry name" value="IV_pilin_GFxxxE"/>
    <property type="match status" value="1"/>
</dbReference>
<dbReference type="PANTHER" id="PTHR30093">
    <property type="entry name" value="GENERAL SECRETION PATHWAY PROTEIN G"/>
    <property type="match status" value="1"/>
</dbReference>
<comment type="similarity">
    <text evidence="2">Belongs to the GSP G family.</text>
</comment>
<dbReference type="InterPro" id="IPR012902">
    <property type="entry name" value="N_methyl_site"/>
</dbReference>